<dbReference type="Gene3D" id="3.40.190.10">
    <property type="entry name" value="Periplasmic binding protein-like II"/>
    <property type="match status" value="1"/>
</dbReference>
<dbReference type="Pfam" id="PF13416">
    <property type="entry name" value="SBP_bac_8"/>
    <property type="match status" value="1"/>
</dbReference>
<keyword evidence="7" id="KW-1185">Reference proteome</keyword>
<evidence type="ECO:0000256" key="5">
    <source>
        <dbReference type="SAM" id="SignalP"/>
    </source>
</evidence>
<proteinExistence type="inferred from homology"/>
<comment type="caution">
    <text evidence="6">The sequence shown here is derived from an EMBL/GenBank/DDBJ whole genome shotgun (WGS) entry which is preliminary data.</text>
</comment>
<dbReference type="PANTHER" id="PTHR43649:SF31">
    <property type="entry name" value="SN-GLYCEROL-3-PHOSPHATE-BINDING PERIPLASMIC PROTEIN UGPB"/>
    <property type="match status" value="1"/>
</dbReference>
<dbReference type="HOGENOM" id="CLU_031285_3_1_9"/>
<gene>
    <name evidence="6" type="ORF">CLOHYLEM_05858</name>
</gene>
<evidence type="ECO:0000256" key="1">
    <source>
        <dbReference type="ARBA" id="ARBA00004196"/>
    </source>
</evidence>
<dbReference type="GO" id="GO:0030313">
    <property type="term" value="C:cell envelope"/>
    <property type="evidence" value="ECO:0007669"/>
    <property type="project" value="UniProtKB-SubCell"/>
</dbReference>
<dbReference type="SUPFAM" id="SSF53850">
    <property type="entry name" value="Periplasmic binding protein-like II"/>
    <property type="match status" value="1"/>
</dbReference>
<dbReference type="PANTHER" id="PTHR43649">
    <property type="entry name" value="ARABINOSE-BINDING PROTEIN-RELATED"/>
    <property type="match status" value="1"/>
</dbReference>
<dbReference type="Proteomes" id="UP000004893">
    <property type="component" value="Unassembled WGS sequence"/>
</dbReference>
<keyword evidence="3" id="KW-0813">Transport</keyword>
<dbReference type="EMBL" id="ABYI02000022">
    <property type="protein sequence ID" value="EEG73853.1"/>
    <property type="molecule type" value="Genomic_DNA"/>
</dbReference>
<feature type="signal peptide" evidence="5">
    <location>
        <begin position="1"/>
        <end position="20"/>
    </location>
</feature>
<evidence type="ECO:0000313" key="7">
    <source>
        <dbReference type="Proteomes" id="UP000004893"/>
    </source>
</evidence>
<dbReference type="InterPro" id="IPR006059">
    <property type="entry name" value="SBP"/>
</dbReference>
<evidence type="ECO:0000256" key="3">
    <source>
        <dbReference type="ARBA" id="ARBA00022448"/>
    </source>
</evidence>
<evidence type="ECO:0000313" key="6">
    <source>
        <dbReference type="EMBL" id="EEG73853.1"/>
    </source>
</evidence>
<evidence type="ECO:0000256" key="2">
    <source>
        <dbReference type="ARBA" id="ARBA00008520"/>
    </source>
</evidence>
<organism evidence="6 7">
    <name type="scientific">[Clostridium] hylemonae DSM 15053</name>
    <dbReference type="NCBI Taxonomy" id="553973"/>
    <lineage>
        <taxon>Bacteria</taxon>
        <taxon>Bacillati</taxon>
        <taxon>Bacillota</taxon>
        <taxon>Clostridia</taxon>
        <taxon>Lachnospirales</taxon>
        <taxon>Lachnospiraceae</taxon>
    </lineage>
</organism>
<feature type="chain" id="PRO_5039592701" evidence="5">
    <location>
        <begin position="21"/>
        <end position="432"/>
    </location>
</feature>
<comment type="similarity">
    <text evidence="2">Belongs to the bacterial solute-binding protein 1 family.</text>
</comment>
<dbReference type="InterPro" id="IPR050490">
    <property type="entry name" value="Bact_solute-bd_prot1"/>
</dbReference>
<reference evidence="6" key="2">
    <citation type="submission" date="2013-06" db="EMBL/GenBank/DDBJ databases">
        <title>Draft genome sequence of Clostridium hylemonae (DSM 15053).</title>
        <authorList>
            <person name="Sudarsanam P."/>
            <person name="Ley R."/>
            <person name="Guruge J."/>
            <person name="Turnbaugh P.J."/>
            <person name="Mahowald M."/>
            <person name="Liep D."/>
            <person name="Gordon J."/>
        </authorList>
    </citation>
    <scope>NUCLEOTIDE SEQUENCE</scope>
    <source>
        <strain evidence="6">DSM 15053</strain>
    </source>
</reference>
<dbReference type="AlphaFoldDB" id="C0C139"/>
<dbReference type="eggNOG" id="COG1653">
    <property type="taxonomic scope" value="Bacteria"/>
</dbReference>
<sequence length="432" mass="47650">MKMKKLISMALVISVTAALAAGCGSTDKASAAEDGKTTEIDFWYSGGKTAVNVFQGIVDAYNESQSEYHINTVTQADYTETYEKLQAGIAGKKAPDIALLDVDKARNLSRKGLTEDISSYIKDDDTFDESDYLPVFFDQGKDEDGKLFALPAYGTTQVMYYNVQAFEDAGIDPDTIKTWQDLEAAAKKMSGGESFYGWEPMWGKDNLVDASLSNGGKILSDDGKKVLINSEEWVEVWESFRQWIHDDKIMRIHSGGQGWEYWYSTIDDVLQNKAGGYTGSSGDQADLDFSIVQAMEQPGWGSNPSAPTADALQLIMLKDSTDKEKQGVYDFMKYFTEPEQQAEWSMETGYVPVRQSTQDVDKYKSYTEENPQALVPFSQAQHGSILPEDPTGGKIFDALSVAADQVEIEGKPAKEALDQAQKTAQAALDSVE</sequence>
<keyword evidence="4 5" id="KW-0732">Signal</keyword>
<name>C0C139_9FIRM</name>
<accession>C0C139</accession>
<reference evidence="6" key="1">
    <citation type="submission" date="2009-02" db="EMBL/GenBank/DDBJ databases">
        <authorList>
            <person name="Fulton L."/>
            <person name="Clifton S."/>
            <person name="Fulton B."/>
            <person name="Xu J."/>
            <person name="Minx P."/>
            <person name="Pepin K.H."/>
            <person name="Johnson M."/>
            <person name="Bhonagiri V."/>
            <person name="Nash W.E."/>
            <person name="Mardis E.R."/>
            <person name="Wilson R.K."/>
        </authorList>
    </citation>
    <scope>NUCLEOTIDE SEQUENCE [LARGE SCALE GENOMIC DNA]</scope>
    <source>
        <strain evidence="6">DSM 15053</strain>
    </source>
</reference>
<comment type="subcellular location">
    <subcellularLocation>
        <location evidence="1">Cell envelope</location>
    </subcellularLocation>
</comment>
<dbReference type="CDD" id="cd14748">
    <property type="entry name" value="PBP2_UgpB"/>
    <property type="match status" value="1"/>
</dbReference>
<evidence type="ECO:0000256" key="4">
    <source>
        <dbReference type="ARBA" id="ARBA00022729"/>
    </source>
</evidence>
<dbReference type="STRING" id="553973.CLOHYLEM_05858"/>
<dbReference type="PROSITE" id="PS51257">
    <property type="entry name" value="PROKAR_LIPOPROTEIN"/>
    <property type="match status" value="1"/>
</dbReference>
<dbReference type="RefSeq" id="WP_006443204.1">
    <property type="nucleotide sequence ID" value="NZ_CP036524.1"/>
</dbReference>
<protein>
    <submittedName>
        <fullName evidence="6">ABC transporter, solute-binding protein</fullName>
    </submittedName>
</protein>